<evidence type="ECO:0000256" key="10">
    <source>
        <dbReference type="HAMAP-Rule" id="MF_00112"/>
    </source>
</evidence>
<feature type="binding site" evidence="10">
    <location>
        <position position="38"/>
    </location>
    <ligand>
        <name>Mg(2+)</name>
        <dbReference type="ChEBI" id="CHEBI:18420"/>
    </ligand>
</feature>
<comment type="pathway">
    <text evidence="10">Membrane lipid metabolism; glycerophospholipid metabolism.</text>
</comment>
<dbReference type="Proteomes" id="UP000185779">
    <property type="component" value="Unassembled WGS sequence"/>
</dbReference>
<dbReference type="SUPFAM" id="SSF51395">
    <property type="entry name" value="FMN-linked oxidoreductases"/>
    <property type="match status" value="1"/>
</dbReference>
<dbReference type="InterPro" id="IPR008205">
    <property type="entry name" value="GGGP_HepGP_synthase"/>
</dbReference>
<evidence type="ECO:0000256" key="8">
    <source>
        <dbReference type="ARBA" id="ARBA00023264"/>
    </source>
</evidence>
<dbReference type="Pfam" id="PF01884">
    <property type="entry name" value="PcrB"/>
    <property type="match status" value="1"/>
</dbReference>
<dbReference type="NCBIfam" id="TIGR01768">
    <property type="entry name" value="GGGP-family"/>
    <property type="match status" value="1"/>
</dbReference>
<dbReference type="UniPathway" id="UPA00940"/>
<dbReference type="EMBL" id="DQZR01000289">
    <property type="protein sequence ID" value="HDM36953.1"/>
    <property type="molecule type" value="Genomic_DNA"/>
</dbReference>
<sequence>MWKEWKHVTKLDPDRGISDAEIRAVVDSGTDAVMISGTQNITGENVRNLLQRLEGYSIPKILEPSAPEVVTFEGFDYIFVPSVINSSSPGWIIGKHIEWVKMGRIEWDLVVPEAYIVLNPDSAVAKVTGAKTDLSKRDVAASSLCAERYFHFPIIYIEYSGRYGDPEIVRAAKDVLSDASLFYGGGITAREQALEMSEIADVIVVGNVLYELGVDAFLETIP</sequence>
<dbReference type="InterPro" id="IPR038597">
    <property type="entry name" value="GGGP/HepGP_synthase_sf"/>
</dbReference>
<comment type="similarity">
    <text evidence="10">Belongs to the GGGP/HepGP synthase family. Group I subfamily.</text>
</comment>
<dbReference type="Proteomes" id="UP000885863">
    <property type="component" value="Unassembled WGS sequence"/>
</dbReference>
<feature type="binding site" evidence="10">
    <location>
        <begin position="206"/>
        <end position="207"/>
    </location>
    <ligand>
        <name>sn-glycerol 1-phosphate</name>
        <dbReference type="ChEBI" id="CHEBI:57685"/>
    </ligand>
</feature>
<dbReference type="EC" id="2.5.1.41" evidence="10"/>
<feature type="binding site" evidence="10">
    <location>
        <begin position="156"/>
        <end position="161"/>
    </location>
    <ligand>
        <name>sn-glycerol 1-phosphate</name>
        <dbReference type="ChEBI" id="CHEBI:57685"/>
    </ligand>
</feature>
<dbReference type="HAMAP" id="MF_00112">
    <property type="entry name" value="GGGP_HepGP_synthase"/>
    <property type="match status" value="1"/>
</dbReference>
<comment type="subcellular location">
    <subcellularLocation>
        <location evidence="10">Cytoplasm</location>
    </subcellularLocation>
</comment>
<dbReference type="AlphaFoldDB" id="A0A1F2P571"/>
<dbReference type="NCBIfam" id="NF003199">
    <property type="entry name" value="PRK04169.1-3"/>
    <property type="match status" value="1"/>
</dbReference>
<evidence type="ECO:0000256" key="2">
    <source>
        <dbReference type="ARBA" id="ARBA00022516"/>
    </source>
</evidence>
<comment type="caution">
    <text evidence="10">Lacks conserved residue(s) required for the propagation of feature annotation.</text>
</comment>
<evidence type="ECO:0000256" key="9">
    <source>
        <dbReference type="ARBA" id="ARBA00047288"/>
    </source>
</evidence>
<dbReference type="GO" id="GO:0120536">
    <property type="term" value="F:heptaprenylglyceryl phosphate synthase activity"/>
    <property type="evidence" value="ECO:0007669"/>
    <property type="project" value="UniProtKB-ARBA"/>
</dbReference>
<gene>
    <name evidence="11" type="ORF">ENG09_06920</name>
    <name evidence="12" type="ORF">ENI32_06680</name>
    <name evidence="13" type="ORF">SBU_000942</name>
</gene>
<comment type="cofactor">
    <cofactor evidence="10">
        <name>Mg(2+)</name>
        <dbReference type="ChEBI" id="CHEBI:18420"/>
    </cofactor>
</comment>
<keyword evidence="5 10" id="KW-0460">Magnesium</keyword>
<feature type="binding site" evidence="10">
    <location>
        <position position="10"/>
    </location>
    <ligand>
        <name>sn-glycerol 1-phosphate</name>
        <dbReference type="ChEBI" id="CHEBI:57685"/>
    </ligand>
</feature>
<dbReference type="Proteomes" id="UP000885936">
    <property type="component" value="Unassembled WGS sequence"/>
</dbReference>
<dbReference type="GO" id="GO:0047294">
    <property type="term" value="F:phosphoglycerol geranylgeranyltransferase activity"/>
    <property type="evidence" value="ECO:0007669"/>
    <property type="project" value="UniProtKB-UniRule"/>
</dbReference>
<evidence type="ECO:0000313" key="13">
    <source>
        <dbReference type="EMBL" id="OFV66400.1"/>
    </source>
</evidence>
<keyword evidence="1 10" id="KW-0963">Cytoplasm</keyword>
<evidence type="ECO:0000313" key="11">
    <source>
        <dbReference type="EMBL" id="HDM36953.1"/>
    </source>
</evidence>
<comment type="function">
    <text evidence="10">Prenyltransferase that catalyzes the transfer of the geranylgeranyl moiety of geranylgeranyl diphosphate (GGPP) to the C3 hydroxyl of sn-glycerol-1-phosphate (G1P). This reaction is the first ether-bond-formation step in the biosynthesis of archaeal membrane lipids.</text>
</comment>
<evidence type="ECO:0000256" key="6">
    <source>
        <dbReference type="ARBA" id="ARBA00023098"/>
    </source>
</evidence>
<keyword evidence="6 10" id="KW-0443">Lipid metabolism</keyword>
<protein>
    <recommendedName>
        <fullName evidence="10">Geranylgeranylglyceryl phosphate synthase</fullName>
        <shortName evidence="10">GGGP synthase</shortName>
        <shortName evidence="10">GGGPS</shortName>
        <ecNumber evidence="10">2.5.1.41</ecNumber>
    </recommendedName>
    <alternativeName>
        <fullName evidence="10">(S)-3-O-geranylgeranylglyceryl phosphate synthase</fullName>
    </alternativeName>
    <alternativeName>
        <fullName evidence="10">Phosphoglycerol geranylgeranyltransferase</fullName>
    </alternativeName>
</protein>
<evidence type="ECO:0000256" key="3">
    <source>
        <dbReference type="ARBA" id="ARBA00022679"/>
    </source>
</evidence>
<evidence type="ECO:0000256" key="4">
    <source>
        <dbReference type="ARBA" id="ARBA00022723"/>
    </source>
</evidence>
<reference evidence="13 14" key="1">
    <citation type="submission" date="2016-05" db="EMBL/GenBank/DDBJ databases">
        <title>Microbial consortia oxidize butane by reversing methanogenesis.</title>
        <authorList>
            <person name="Laso-Perez R."/>
            <person name="Richter M."/>
            <person name="Wegener G."/>
            <person name="Musat F."/>
        </authorList>
    </citation>
    <scope>NUCLEOTIDE SEQUENCE [LARGE SCALE GENOMIC DNA]</scope>
    <source>
        <strain evidence="13">BOX1</strain>
    </source>
</reference>
<dbReference type="InterPro" id="IPR039074">
    <property type="entry name" value="GGGP/HepGP_synthase_I"/>
</dbReference>
<comment type="catalytic activity">
    <reaction evidence="9 10">
        <text>sn-glycerol 1-phosphate + (2E,6E,10E)-geranylgeranyl diphosphate = sn-3-O-(geranylgeranyl)glycerol 1-phosphate + diphosphate</text>
        <dbReference type="Rhea" id="RHEA:23404"/>
        <dbReference type="ChEBI" id="CHEBI:33019"/>
        <dbReference type="ChEBI" id="CHEBI:57677"/>
        <dbReference type="ChEBI" id="CHEBI:57685"/>
        <dbReference type="ChEBI" id="CHEBI:58756"/>
        <dbReference type="EC" id="2.5.1.41"/>
    </reaction>
</comment>
<dbReference type="GO" id="GO:0000287">
    <property type="term" value="F:magnesium ion binding"/>
    <property type="evidence" value="ECO:0007669"/>
    <property type="project" value="UniProtKB-UniRule"/>
</dbReference>
<feature type="binding site" evidence="10">
    <location>
        <position position="186"/>
    </location>
    <ligand>
        <name>sn-glycerol 1-phosphate</name>
        <dbReference type="ChEBI" id="CHEBI:57685"/>
    </ligand>
</feature>
<dbReference type="GO" id="GO:0005737">
    <property type="term" value="C:cytoplasm"/>
    <property type="evidence" value="ECO:0007669"/>
    <property type="project" value="UniProtKB-SubCell"/>
</dbReference>
<keyword evidence="3 10" id="KW-0808">Transferase</keyword>
<keyword evidence="2 10" id="KW-0444">Lipid biosynthesis</keyword>
<dbReference type="PATRIC" id="fig|1839936.3.peg.949"/>
<reference evidence="11" key="2">
    <citation type="journal article" date="2020" name="mSystems">
        <title>Genome- and Community-Level Interaction Insights into Carbon Utilization and Element Cycling Functions of Hydrothermarchaeota in Hydrothermal Sediment.</title>
        <authorList>
            <person name="Zhou Z."/>
            <person name="Liu Y."/>
            <person name="Xu W."/>
            <person name="Pan J."/>
            <person name="Luo Z.H."/>
            <person name="Li M."/>
        </authorList>
    </citation>
    <scope>NUCLEOTIDE SEQUENCE [LARGE SCALE GENOMIC DNA]</scope>
    <source>
        <strain evidence="11">HyVt-185</strain>
        <strain evidence="12">HyVt-386</strain>
    </source>
</reference>
<keyword evidence="7 10" id="KW-0594">Phospholipid biosynthesis</keyword>
<name>A0A1F2P571_9EURY</name>
<proteinExistence type="inferred from homology"/>
<keyword evidence="4 10" id="KW-0479">Metal-binding</keyword>
<evidence type="ECO:0000256" key="5">
    <source>
        <dbReference type="ARBA" id="ARBA00022842"/>
    </source>
</evidence>
<keyword evidence="14" id="KW-1185">Reference proteome</keyword>
<dbReference type="NCBIfam" id="TIGR04146">
    <property type="entry name" value="GGGPS_Afulg"/>
    <property type="match status" value="1"/>
</dbReference>
<dbReference type="Gene3D" id="3.20.20.390">
    <property type="entry name" value="FMN-linked oxidoreductases"/>
    <property type="match status" value="1"/>
</dbReference>
<evidence type="ECO:0000256" key="1">
    <source>
        <dbReference type="ARBA" id="ARBA00022490"/>
    </source>
</evidence>
<organism evidence="13 14">
    <name type="scientific">Candidatus Syntropharchaeum butanivorans</name>
    <dbReference type="NCBI Taxonomy" id="1839936"/>
    <lineage>
        <taxon>Archaea</taxon>
        <taxon>Methanobacteriati</taxon>
        <taxon>Methanobacteriota</taxon>
        <taxon>Stenosarchaea group</taxon>
        <taxon>Methanomicrobia</taxon>
        <taxon>Methanosarcinales</taxon>
        <taxon>ANME-2 cluster</taxon>
        <taxon>Candidatus Syntropharchaeum</taxon>
    </lineage>
</organism>
<evidence type="ECO:0000256" key="7">
    <source>
        <dbReference type="ARBA" id="ARBA00023209"/>
    </source>
</evidence>
<dbReference type="PANTHER" id="PTHR40029:SF2">
    <property type="entry name" value="HEPTAPRENYLGLYCERYL PHOSPHATE SYNTHASE"/>
    <property type="match status" value="1"/>
</dbReference>
<evidence type="ECO:0000313" key="12">
    <source>
        <dbReference type="EMBL" id="HEC57547.1"/>
    </source>
</evidence>
<evidence type="ECO:0000313" key="14">
    <source>
        <dbReference type="Proteomes" id="UP000185779"/>
    </source>
</evidence>
<dbReference type="GO" id="GO:0046474">
    <property type="term" value="P:glycerophospholipid biosynthetic process"/>
    <property type="evidence" value="ECO:0007669"/>
    <property type="project" value="UniProtKB-UniRule"/>
</dbReference>
<dbReference type="EMBL" id="LYOR01000003">
    <property type="protein sequence ID" value="OFV66400.1"/>
    <property type="molecule type" value="Genomic_DNA"/>
</dbReference>
<dbReference type="STRING" id="1839936.SBU_000942"/>
<feature type="binding site" evidence="10">
    <location>
        <position position="12"/>
    </location>
    <ligand>
        <name>Mg(2+)</name>
        <dbReference type="ChEBI" id="CHEBI:18420"/>
    </ligand>
</feature>
<comment type="caution">
    <text evidence="13">The sequence shown here is derived from an EMBL/GenBank/DDBJ whole genome shotgun (WGS) entry which is preliminary data.</text>
</comment>
<dbReference type="PANTHER" id="PTHR40029">
    <property type="match status" value="1"/>
</dbReference>
<accession>A0A1F2P571</accession>
<keyword evidence="8 10" id="KW-1208">Phospholipid metabolism</keyword>
<dbReference type="EMBL" id="DRIE01000109">
    <property type="protein sequence ID" value="HEC57547.1"/>
    <property type="molecule type" value="Genomic_DNA"/>
</dbReference>
<dbReference type="InterPro" id="IPR026438">
    <property type="entry name" value="GGGP_synthase_archaea"/>
</dbReference>
<dbReference type="CDD" id="cd02812">
    <property type="entry name" value="PcrB_like"/>
    <property type="match status" value="1"/>
</dbReference>